<evidence type="ECO:0000259" key="10">
    <source>
        <dbReference type="Pfam" id="PF02879"/>
    </source>
</evidence>
<dbReference type="STRING" id="1121455.SAMN02745728_01432"/>
<evidence type="ECO:0000259" key="11">
    <source>
        <dbReference type="Pfam" id="PF02880"/>
    </source>
</evidence>
<dbReference type="OrthoDB" id="9806956at2"/>
<protein>
    <submittedName>
        <fullName evidence="12">Phosphomannomutase</fullName>
    </submittedName>
</protein>
<dbReference type="SUPFAM" id="SSF53738">
    <property type="entry name" value="Phosphoglucomutase, first 3 domains"/>
    <property type="match status" value="3"/>
</dbReference>
<dbReference type="GO" id="GO:0016868">
    <property type="term" value="F:intramolecular phosphotransferase activity"/>
    <property type="evidence" value="ECO:0007669"/>
    <property type="project" value="InterPro"/>
</dbReference>
<dbReference type="AlphaFoldDB" id="A0A1M7T1B8"/>
<dbReference type="GO" id="GO:0000287">
    <property type="term" value="F:magnesium ion binding"/>
    <property type="evidence" value="ECO:0007669"/>
    <property type="project" value="InterPro"/>
</dbReference>
<reference evidence="12 13" key="1">
    <citation type="submission" date="2016-12" db="EMBL/GenBank/DDBJ databases">
        <authorList>
            <person name="Song W.-J."/>
            <person name="Kurnit D.M."/>
        </authorList>
    </citation>
    <scope>NUCLEOTIDE SEQUENCE [LARGE SCALE GENOMIC DNA]</scope>
    <source>
        <strain evidence="12 13">DSM 11393</strain>
    </source>
</reference>
<evidence type="ECO:0000313" key="12">
    <source>
        <dbReference type="EMBL" id="SHN64508.1"/>
    </source>
</evidence>
<dbReference type="InterPro" id="IPR005846">
    <property type="entry name" value="A-D-PHexomutase_a/b/a-III"/>
</dbReference>
<organism evidence="12 13">
    <name type="scientific">Desulfovibrio litoralis DSM 11393</name>
    <dbReference type="NCBI Taxonomy" id="1121455"/>
    <lineage>
        <taxon>Bacteria</taxon>
        <taxon>Pseudomonadati</taxon>
        <taxon>Thermodesulfobacteriota</taxon>
        <taxon>Desulfovibrionia</taxon>
        <taxon>Desulfovibrionales</taxon>
        <taxon>Desulfovibrionaceae</taxon>
        <taxon>Desulfovibrio</taxon>
    </lineage>
</organism>
<feature type="domain" description="Alpha-D-phosphohexomutase alpha/beta/alpha" evidence="9">
    <location>
        <begin position="3"/>
        <end position="134"/>
    </location>
</feature>
<name>A0A1M7T1B8_9BACT</name>
<dbReference type="Gene3D" id="3.40.120.10">
    <property type="entry name" value="Alpha-D-Glucose-1,6-Bisphosphate, subunit A, domain 3"/>
    <property type="match status" value="3"/>
</dbReference>
<keyword evidence="13" id="KW-1185">Reference proteome</keyword>
<dbReference type="InterPro" id="IPR005841">
    <property type="entry name" value="Alpha-D-phosphohexomutase_SF"/>
</dbReference>
<dbReference type="PANTHER" id="PTHR43771:SF1">
    <property type="entry name" value="PHOSPHOMANNOMUTASE"/>
    <property type="match status" value="1"/>
</dbReference>
<dbReference type="InterPro" id="IPR016055">
    <property type="entry name" value="A-D-PHexomutase_a/b/a-I/II/III"/>
</dbReference>
<feature type="domain" description="Alpha-D-phosphohexomutase alpha/beta/alpha" evidence="10">
    <location>
        <begin position="157"/>
        <end position="256"/>
    </location>
</feature>
<evidence type="ECO:0000256" key="7">
    <source>
        <dbReference type="RuleBase" id="RU004326"/>
    </source>
</evidence>
<feature type="domain" description="Alpha-D-phosphohexomutase C-terminal" evidence="8">
    <location>
        <begin position="383"/>
        <end position="452"/>
    </location>
</feature>
<evidence type="ECO:0000256" key="4">
    <source>
        <dbReference type="ARBA" id="ARBA00022723"/>
    </source>
</evidence>
<dbReference type="Pfam" id="PF02880">
    <property type="entry name" value="PGM_PMM_III"/>
    <property type="match status" value="1"/>
</dbReference>
<evidence type="ECO:0000313" key="13">
    <source>
        <dbReference type="Proteomes" id="UP000186469"/>
    </source>
</evidence>
<dbReference type="InterPro" id="IPR016066">
    <property type="entry name" value="A-D-PHexomutase_CS"/>
</dbReference>
<dbReference type="Pfam" id="PF02878">
    <property type="entry name" value="PGM_PMM_I"/>
    <property type="match status" value="1"/>
</dbReference>
<keyword evidence="3" id="KW-0597">Phosphoprotein</keyword>
<evidence type="ECO:0000259" key="8">
    <source>
        <dbReference type="Pfam" id="PF00408"/>
    </source>
</evidence>
<dbReference type="Gene3D" id="3.30.310.50">
    <property type="entry name" value="Alpha-D-phosphohexomutase, C-terminal domain"/>
    <property type="match status" value="1"/>
</dbReference>
<evidence type="ECO:0000256" key="6">
    <source>
        <dbReference type="ARBA" id="ARBA00023235"/>
    </source>
</evidence>
<dbReference type="PANTHER" id="PTHR43771">
    <property type="entry name" value="PHOSPHOMANNOMUTASE"/>
    <property type="match status" value="1"/>
</dbReference>
<proteinExistence type="inferred from homology"/>
<feature type="domain" description="Alpha-D-phosphohexomutase alpha/beta/alpha" evidence="11">
    <location>
        <begin position="261"/>
        <end position="378"/>
    </location>
</feature>
<sequence length="461" mass="51463">MDCFKAYDIRGKIDSEITPNFAKQLGNAFSREFNLKNCCIGHDIRLSSPELAAAFSEGLQDAGTNVFDLGVCGSEEIYFATSLFNSDKYPSFDGGVIITASHNPPEYNGFKFVRGGAIPVSKDSGLLNIKEKILNQTYTTAEPNLKGKYTKINLRTSYINYLLSLIDLKSIKKLKILADPGNGCAGEVVKLLAKHLPCEFIFINEKPDGTFPNGVPNPLLPENRALTAKAVKESGADLGLAWDGDFDRCFFYTAKGDFVEGYYIVGLLAQTLLQKAQNKNSSATPEKILYDTRLTWNTIDMVKESGGISIEGRTGHAFMKDQMRRENAIYGGEMSAHHYFRAFSFCDSGMLPWLYLLELMSKTAKSLEELVEERVAAYPCSGEINRKVDNAQAIMTKIQARFEAQALKTSFIDGLSMEFKDWRFNLRCSNTEPLLRLNVESRADYALMQKRTKELLALIDV</sequence>
<keyword evidence="6" id="KW-0413">Isomerase</keyword>
<evidence type="ECO:0000256" key="3">
    <source>
        <dbReference type="ARBA" id="ARBA00022553"/>
    </source>
</evidence>
<dbReference type="Pfam" id="PF00408">
    <property type="entry name" value="PGM_PMM_IV"/>
    <property type="match status" value="1"/>
</dbReference>
<dbReference type="SUPFAM" id="SSF55957">
    <property type="entry name" value="Phosphoglucomutase, C-terminal domain"/>
    <property type="match status" value="1"/>
</dbReference>
<dbReference type="InterPro" id="IPR005843">
    <property type="entry name" value="A-D-PHexomutase_C"/>
</dbReference>
<comment type="similarity">
    <text evidence="2 7">Belongs to the phosphohexose mutase family.</text>
</comment>
<dbReference type="RefSeq" id="WP_072697122.1">
    <property type="nucleotide sequence ID" value="NZ_FRDI01000006.1"/>
</dbReference>
<dbReference type="InterPro" id="IPR036900">
    <property type="entry name" value="A-D-PHexomutase_C_sf"/>
</dbReference>
<evidence type="ECO:0000259" key="9">
    <source>
        <dbReference type="Pfam" id="PF02878"/>
    </source>
</evidence>
<accession>A0A1M7T1B8</accession>
<keyword evidence="4 7" id="KW-0479">Metal-binding</keyword>
<dbReference type="EMBL" id="FRDI01000006">
    <property type="protein sequence ID" value="SHN64508.1"/>
    <property type="molecule type" value="Genomic_DNA"/>
</dbReference>
<evidence type="ECO:0000256" key="5">
    <source>
        <dbReference type="ARBA" id="ARBA00022842"/>
    </source>
</evidence>
<dbReference type="InterPro" id="IPR005844">
    <property type="entry name" value="A-D-PHexomutase_a/b/a-I"/>
</dbReference>
<gene>
    <name evidence="12" type="ORF">SAMN02745728_01432</name>
</gene>
<dbReference type="PRINTS" id="PR00509">
    <property type="entry name" value="PGMPMM"/>
</dbReference>
<keyword evidence="5 7" id="KW-0460">Magnesium</keyword>
<dbReference type="GO" id="GO:0005975">
    <property type="term" value="P:carbohydrate metabolic process"/>
    <property type="evidence" value="ECO:0007669"/>
    <property type="project" value="InterPro"/>
</dbReference>
<evidence type="ECO:0000256" key="1">
    <source>
        <dbReference type="ARBA" id="ARBA00001946"/>
    </source>
</evidence>
<dbReference type="CDD" id="cd03089">
    <property type="entry name" value="PMM_PGM"/>
    <property type="match status" value="1"/>
</dbReference>
<dbReference type="Pfam" id="PF02879">
    <property type="entry name" value="PGM_PMM_II"/>
    <property type="match status" value="1"/>
</dbReference>
<dbReference type="Proteomes" id="UP000186469">
    <property type="component" value="Unassembled WGS sequence"/>
</dbReference>
<evidence type="ECO:0000256" key="2">
    <source>
        <dbReference type="ARBA" id="ARBA00010231"/>
    </source>
</evidence>
<comment type="cofactor">
    <cofactor evidence="1">
        <name>Mg(2+)</name>
        <dbReference type="ChEBI" id="CHEBI:18420"/>
    </cofactor>
</comment>
<dbReference type="InterPro" id="IPR005845">
    <property type="entry name" value="A-D-PHexomutase_a/b/a-II"/>
</dbReference>
<dbReference type="PROSITE" id="PS00710">
    <property type="entry name" value="PGM_PMM"/>
    <property type="match status" value="1"/>
</dbReference>